<gene>
    <name evidence="3" type="ORF">GSCOC_T00028693001</name>
</gene>
<dbReference type="Gene3D" id="1.10.10.2320">
    <property type="match status" value="1"/>
</dbReference>
<dbReference type="OrthoDB" id="238316at2759"/>
<proteinExistence type="predicted"/>
<evidence type="ECO:0008006" key="5">
    <source>
        <dbReference type="Google" id="ProtNLM"/>
    </source>
</evidence>
<dbReference type="EMBL" id="HG739122">
    <property type="protein sequence ID" value="CDP09361.1"/>
    <property type="molecule type" value="Genomic_DNA"/>
</dbReference>
<dbReference type="Gene3D" id="3.30.1370.240">
    <property type="match status" value="1"/>
</dbReference>
<dbReference type="InterPro" id="IPR040725">
    <property type="entry name" value="PheRS_DBD3"/>
</dbReference>
<dbReference type="OMA" id="AMANGWV"/>
<evidence type="ECO:0000259" key="2">
    <source>
        <dbReference type="Pfam" id="PF18553"/>
    </source>
</evidence>
<feature type="domain" description="PheRS DNA binding" evidence="1">
    <location>
        <begin position="3"/>
        <end position="56"/>
    </location>
</feature>
<name>A0A068ULN0_COFCA</name>
<evidence type="ECO:0000259" key="1">
    <source>
        <dbReference type="Pfam" id="PF18552"/>
    </source>
</evidence>
<protein>
    <recommendedName>
        <fullName evidence="5">PheRS DNA binding domain-containing protein</fullName>
    </recommendedName>
</protein>
<dbReference type="Pfam" id="PF18553">
    <property type="entry name" value="PheRS_DBD3"/>
    <property type="match status" value="1"/>
</dbReference>
<sequence>MAEEAVLRYLEKNEEISDSGKFAEDRGLSHDDILNIIKSLNGFRLVDAQDIKKERWVLTDEGKKYAEAGSPEVQLFLAIPAEGIAREDLQKKLESSIFKIGSQQAIKNKWIEMGKSQVSRKVQQVEDKIKILLLQIQNGEAVSSEDIDALKRRKLITQQIWKGYSVRKGPKYAPKRKKAATDLTRENIQRGDWKELEFKEYNFSAKGQPLEGGHLHPLLKAGIPCFCLSR</sequence>
<feature type="domain" description="PheRS DNA binding" evidence="2">
    <location>
        <begin position="70"/>
        <end position="125"/>
    </location>
</feature>
<dbReference type="AlphaFoldDB" id="A0A068ULN0"/>
<evidence type="ECO:0000313" key="3">
    <source>
        <dbReference type="EMBL" id="CDP09361.1"/>
    </source>
</evidence>
<keyword evidence="4" id="KW-1185">Reference proteome</keyword>
<dbReference type="InterPro" id="IPR040724">
    <property type="entry name" value="PheRS_DBD1"/>
</dbReference>
<accession>A0A068ULN0</accession>
<dbReference type="FunFam" id="1.10.10.2330:FF:000004">
    <property type="entry name" value="Phenylalanine--tRNA ligase alpha subunit, cytoplasmic"/>
    <property type="match status" value="1"/>
</dbReference>
<evidence type="ECO:0000313" key="4">
    <source>
        <dbReference type="Proteomes" id="UP000295252"/>
    </source>
</evidence>
<dbReference type="STRING" id="49390.A0A068ULN0"/>
<dbReference type="Gramene" id="CDP09361">
    <property type="protein sequence ID" value="CDP09361"/>
    <property type="gene ID" value="GSCOC_T00028693001"/>
</dbReference>
<dbReference type="Pfam" id="PF18552">
    <property type="entry name" value="PheRS_DBD1"/>
    <property type="match status" value="1"/>
</dbReference>
<dbReference type="InParanoid" id="A0A068ULN0"/>
<dbReference type="Proteomes" id="UP000295252">
    <property type="component" value="Chromosome IV"/>
</dbReference>
<dbReference type="PhylomeDB" id="A0A068ULN0"/>
<reference evidence="4" key="1">
    <citation type="journal article" date="2014" name="Science">
        <title>The coffee genome provides insight into the convergent evolution of caffeine biosynthesis.</title>
        <authorList>
            <person name="Denoeud F."/>
            <person name="Carretero-Paulet L."/>
            <person name="Dereeper A."/>
            <person name="Droc G."/>
            <person name="Guyot R."/>
            <person name="Pietrella M."/>
            <person name="Zheng C."/>
            <person name="Alberti A."/>
            <person name="Anthony F."/>
            <person name="Aprea G."/>
            <person name="Aury J.M."/>
            <person name="Bento P."/>
            <person name="Bernard M."/>
            <person name="Bocs S."/>
            <person name="Campa C."/>
            <person name="Cenci A."/>
            <person name="Combes M.C."/>
            <person name="Crouzillat D."/>
            <person name="Da Silva C."/>
            <person name="Daddiego L."/>
            <person name="De Bellis F."/>
            <person name="Dussert S."/>
            <person name="Garsmeur O."/>
            <person name="Gayraud T."/>
            <person name="Guignon V."/>
            <person name="Jahn K."/>
            <person name="Jamilloux V."/>
            <person name="Joet T."/>
            <person name="Labadie K."/>
            <person name="Lan T."/>
            <person name="Leclercq J."/>
            <person name="Lepelley M."/>
            <person name="Leroy T."/>
            <person name="Li L.T."/>
            <person name="Librado P."/>
            <person name="Lopez L."/>
            <person name="Munoz A."/>
            <person name="Noel B."/>
            <person name="Pallavicini A."/>
            <person name="Perrotta G."/>
            <person name="Poncet V."/>
            <person name="Pot D."/>
            <person name="Priyono X."/>
            <person name="Rigoreau M."/>
            <person name="Rouard M."/>
            <person name="Rozas J."/>
            <person name="Tranchant-Dubreuil C."/>
            <person name="VanBuren R."/>
            <person name="Zhang Q."/>
            <person name="Andrade A.C."/>
            <person name="Argout X."/>
            <person name="Bertrand B."/>
            <person name="de Kochko A."/>
            <person name="Graziosi G."/>
            <person name="Henry R.J."/>
            <person name="Jayarama X."/>
            <person name="Ming R."/>
            <person name="Nagai C."/>
            <person name="Rounsley S."/>
            <person name="Sankoff D."/>
            <person name="Giuliano G."/>
            <person name="Albert V.A."/>
            <person name="Wincker P."/>
            <person name="Lashermes P."/>
        </authorList>
    </citation>
    <scope>NUCLEOTIDE SEQUENCE [LARGE SCALE GENOMIC DNA]</scope>
    <source>
        <strain evidence="4">cv. DH200-94</strain>
    </source>
</reference>
<dbReference type="Gene3D" id="1.10.10.2330">
    <property type="match status" value="1"/>
</dbReference>
<organism evidence="3 4">
    <name type="scientific">Coffea canephora</name>
    <name type="common">Robusta coffee</name>
    <dbReference type="NCBI Taxonomy" id="49390"/>
    <lineage>
        <taxon>Eukaryota</taxon>
        <taxon>Viridiplantae</taxon>
        <taxon>Streptophyta</taxon>
        <taxon>Embryophyta</taxon>
        <taxon>Tracheophyta</taxon>
        <taxon>Spermatophyta</taxon>
        <taxon>Magnoliopsida</taxon>
        <taxon>eudicotyledons</taxon>
        <taxon>Gunneridae</taxon>
        <taxon>Pentapetalae</taxon>
        <taxon>asterids</taxon>
        <taxon>lamiids</taxon>
        <taxon>Gentianales</taxon>
        <taxon>Rubiaceae</taxon>
        <taxon>Ixoroideae</taxon>
        <taxon>Gardenieae complex</taxon>
        <taxon>Bertiereae - Coffeeae clade</taxon>
        <taxon>Coffeeae</taxon>
        <taxon>Coffea</taxon>
    </lineage>
</organism>